<dbReference type="PANTHER" id="PTHR45824">
    <property type="entry name" value="GH16843P"/>
    <property type="match status" value="1"/>
</dbReference>
<dbReference type="GO" id="GO:0008526">
    <property type="term" value="F:phosphatidylinositol transfer activity"/>
    <property type="evidence" value="ECO:0007669"/>
    <property type="project" value="TreeGrafter"/>
</dbReference>
<dbReference type="PANTHER" id="PTHR45824:SF29">
    <property type="entry name" value="GH16843P"/>
    <property type="match status" value="1"/>
</dbReference>
<evidence type="ECO:0000313" key="3">
    <source>
        <dbReference type="EMBL" id="OEU17180.1"/>
    </source>
</evidence>
<dbReference type="InParanoid" id="A0A1E7FG73"/>
<protein>
    <recommendedName>
        <fullName evidence="2">CRAL-TRIO domain-containing protein</fullName>
    </recommendedName>
</protein>
<evidence type="ECO:0000313" key="4">
    <source>
        <dbReference type="Proteomes" id="UP000095751"/>
    </source>
</evidence>
<evidence type="ECO:0000256" key="1">
    <source>
        <dbReference type="SAM" id="Phobius"/>
    </source>
</evidence>
<dbReference type="InterPro" id="IPR036865">
    <property type="entry name" value="CRAL-TRIO_dom_sf"/>
</dbReference>
<dbReference type="EMBL" id="KV784357">
    <property type="protein sequence ID" value="OEU17180.1"/>
    <property type="molecule type" value="Genomic_DNA"/>
</dbReference>
<feature type="transmembrane region" description="Helical" evidence="1">
    <location>
        <begin position="52"/>
        <end position="74"/>
    </location>
</feature>
<dbReference type="InterPro" id="IPR052578">
    <property type="entry name" value="PI_Transfer_CRAL-TRIO"/>
</dbReference>
<dbReference type="SUPFAM" id="SSF52087">
    <property type="entry name" value="CRAL/TRIO domain"/>
    <property type="match status" value="1"/>
</dbReference>
<dbReference type="CDD" id="cd00170">
    <property type="entry name" value="SEC14"/>
    <property type="match status" value="1"/>
</dbReference>
<sequence>MTNLKDEAVHLRRRCVLESSSSSSSSSSSVATTGRVRVVPTISKTVSSIKPFLLGFVVAVILIGFATLTSIYTFCNGYNTAPLLPSPMNNDGNAVSTSVCKLKEEKEERKEYGTSSRLQRRWWRKLFSKKKKKVHPVVCDETVLPQLQLDQQSCVCHLIWESFGYDTDFGVIDTGGANTFLESEIQQQQPHTSLQFPSAFTEESIQLTEQQKDQVRQMAKDTLESIPEFERRISAVPWGGKQQKHQEENFATVSSYYEWYAHKMTKKERGTSSISAPLDQIDGGNLFSSYLRIMKWPKDLDDVNFPFKLCRAKKKIEGGGCDASAAILHTLEFRERYKPWLVTPSIKKANSEGLIYQRGFSPPYSGDENGSHAIVVIRLSRRVPADDKDGIYFTRAMIREFDRAVAASLQRSNGRVGKFNAVVDGKDLTWSKMPSIGTVKGIIAILQDHFADRLGVVVVVNVGGPICEILLKIFVSLITEEVRNKIVMLPHDQNEQMAVLETILGKENIPIWLGGVDNYIFQVDEHYANNKVSIDDEALDYLATMP</sequence>
<dbReference type="PROSITE" id="PS50191">
    <property type="entry name" value="CRAL_TRIO"/>
    <property type="match status" value="1"/>
</dbReference>
<organism evidence="3 4">
    <name type="scientific">Fragilariopsis cylindrus CCMP1102</name>
    <dbReference type="NCBI Taxonomy" id="635003"/>
    <lineage>
        <taxon>Eukaryota</taxon>
        <taxon>Sar</taxon>
        <taxon>Stramenopiles</taxon>
        <taxon>Ochrophyta</taxon>
        <taxon>Bacillariophyta</taxon>
        <taxon>Bacillariophyceae</taxon>
        <taxon>Bacillariophycidae</taxon>
        <taxon>Bacillariales</taxon>
        <taxon>Bacillariaceae</taxon>
        <taxon>Fragilariopsis</taxon>
    </lineage>
</organism>
<feature type="domain" description="CRAL-TRIO" evidence="2">
    <location>
        <begin position="343"/>
        <end position="521"/>
    </location>
</feature>
<keyword evidence="1" id="KW-1133">Transmembrane helix</keyword>
<dbReference type="Gene3D" id="3.40.525.10">
    <property type="entry name" value="CRAL-TRIO lipid binding domain"/>
    <property type="match status" value="1"/>
</dbReference>
<keyword evidence="1" id="KW-0812">Transmembrane</keyword>
<accession>A0A1E7FG73</accession>
<dbReference type="Proteomes" id="UP000095751">
    <property type="component" value="Unassembled WGS sequence"/>
</dbReference>
<dbReference type="KEGG" id="fcy:FRACYDRAFT_237594"/>
<reference evidence="3 4" key="1">
    <citation type="submission" date="2016-09" db="EMBL/GenBank/DDBJ databases">
        <title>Extensive genetic diversity and differential bi-allelic expression allows diatom success in the polar Southern Ocean.</title>
        <authorList>
            <consortium name="DOE Joint Genome Institute"/>
            <person name="Mock T."/>
            <person name="Otillar R.P."/>
            <person name="Strauss J."/>
            <person name="Dupont C."/>
            <person name="Frickenhaus S."/>
            <person name="Maumus F."/>
            <person name="Mcmullan M."/>
            <person name="Sanges R."/>
            <person name="Schmutz J."/>
            <person name="Toseland A."/>
            <person name="Valas R."/>
            <person name="Veluchamy A."/>
            <person name="Ward B.J."/>
            <person name="Allen A."/>
            <person name="Barry K."/>
            <person name="Falciatore A."/>
            <person name="Ferrante M."/>
            <person name="Fortunato A.E."/>
            <person name="Gloeckner G."/>
            <person name="Gruber A."/>
            <person name="Hipkin R."/>
            <person name="Janech M."/>
            <person name="Kroth P."/>
            <person name="Leese F."/>
            <person name="Lindquist E."/>
            <person name="Lyon B.R."/>
            <person name="Martin J."/>
            <person name="Mayer C."/>
            <person name="Parker M."/>
            <person name="Quesneville H."/>
            <person name="Raymond J."/>
            <person name="Uhlig C."/>
            <person name="Valentin K.U."/>
            <person name="Worden A.Z."/>
            <person name="Armbrust E.V."/>
            <person name="Bowler C."/>
            <person name="Green B."/>
            <person name="Moulton V."/>
            <person name="Van Oosterhout C."/>
            <person name="Grigoriev I."/>
        </authorList>
    </citation>
    <scope>NUCLEOTIDE SEQUENCE [LARGE SCALE GENOMIC DNA]</scope>
    <source>
        <strain evidence="3 4">CCMP1102</strain>
    </source>
</reference>
<dbReference type="Pfam" id="PF00650">
    <property type="entry name" value="CRAL_TRIO"/>
    <property type="match status" value="1"/>
</dbReference>
<dbReference type="OrthoDB" id="75724at2759"/>
<dbReference type="AlphaFoldDB" id="A0A1E7FG73"/>
<name>A0A1E7FG73_9STRA</name>
<evidence type="ECO:0000259" key="2">
    <source>
        <dbReference type="PROSITE" id="PS50191"/>
    </source>
</evidence>
<dbReference type="SMART" id="SM00516">
    <property type="entry name" value="SEC14"/>
    <property type="match status" value="1"/>
</dbReference>
<gene>
    <name evidence="3" type="ORF">FRACYDRAFT_237594</name>
</gene>
<dbReference type="InterPro" id="IPR001251">
    <property type="entry name" value="CRAL-TRIO_dom"/>
</dbReference>
<proteinExistence type="predicted"/>
<keyword evidence="4" id="KW-1185">Reference proteome</keyword>
<keyword evidence="1" id="KW-0472">Membrane</keyword>